<reference evidence="3" key="1">
    <citation type="submission" date="2022-08" db="UniProtKB">
        <authorList>
            <consortium name="EnsemblMetazoa"/>
        </authorList>
    </citation>
    <scope>IDENTIFICATION</scope>
</reference>
<keyword evidence="2" id="KW-0732">Signal</keyword>
<organism evidence="3">
    <name type="scientific">Anopheles coluzzii</name>
    <name type="common">African malaria mosquito</name>
    <dbReference type="NCBI Taxonomy" id="1518534"/>
    <lineage>
        <taxon>Eukaryota</taxon>
        <taxon>Metazoa</taxon>
        <taxon>Ecdysozoa</taxon>
        <taxon>Arthropoda</taxon>
        <taxon>Hexapoda</taxon>
        <taxon>Insecta</taxon>
        <taxon>Pterygota</taxon>
        <taxon>Neoptera</taxon>
        <taxon>Endopterygota</taxon>
        <taxon>Diptera</taxon>
        <taxon>Nematocera</taxon>
        <taxon>Culicoidea</taxon>
        <taxon>Culicidae</taxon>
        <taxon>Anophelinae</taxon>
        <taxon>Anopheles</taxon>
    </lineage>
</organism>
<dbReference type="AlphaFoldDB" id="A0A8W7PG19"/>
<dbReference type="VEuPathDB" id="VectorBase:ACON2_037375"/>
<name>A0A8W7PG19_ANOCL</name>
<evidence type="ECO:0000256" key="2">
    <source>
        <dbReference type="SAM" id="SignalP"/>
    </source>
</evidence>
<protein>
    <submittedName>
        <fullName evidence="3">Uncharacterized protein</fullName>
    </submittedName>
</protein>
<feature type="signal peptide" evidence="2">
    <location>
        <begin position="1"/>
        <end position="20"/>
    </location>
</feature>
<feature type="chain" id="PRO_5036494991" evidence="2">
    <location>
        <begin position="21"/>
        <end position="208"/>
    </location>
</feature>
<accession>A0A8W7PG19</accession>
<sequence>MNHRTRALVGLLCIAGLATGQLNQSYRPEFFSPGQGFQSVSAQISSSNVQQFKRQAPGGGGPGDNYGGTTVTKTQERTDGGITSKVITTGTITRPYFKQTTLTSDGYNYPVPETIPCYEPSKICAPNQYCNDGFVDESQLNLFNTNNQNCNSATEQCCKIRPTPATRCPDDSYVCVSPSLCNNGLLNFDAQNAISTRQPPASMSSCLI</sequence>
<proteinExistence type="predicted"/>
<dbReference type="EnsemblMetazoa" id="ACOM030538-RA">
    <property type="protein sequence ID" value="ACOM030538-PA.1"/>
    <property type="gene ID" value="ACOM030538"/>
</dbReference>
<feature type="compositionally biased region" description="Gly residues" evidence="1">
    <location>
        <begin position="57"/>
        <end position="66"/>
    </location>
</feature>
<dbReference type="Proteomes" id="UP000075882">
    <property type="component" value="Unassembled WGS sequence"/>
</dbReference>
<feature type="region of interest" description="Disordered" evidence="1">
    <location>
        <begin position="51"/>
        <end position="75"/>
    </location>
</feature>
<evidence type="ECO:0000313" key="3">
    <source>
        <dbReference type="EnsemblMetazoa" id="ACOM030538-PA.1"/>
    </source>
</evidence>
<evidence type="ECO:0000256" key="1">
    <source>
        <dbReference type="SAM" id="MobiDB-lite"/>
    </source>
</evidence>